<dbReference type="InterPro" id="IPR047519">
    <property type="entry name" value="FH_FOXQ2-like"/>
</dbReference>
<organism evidence="4 5">
    <name type="scientific">Porites lobata</name>
    <dbReference type="NCBI Taxonomy" id="104759"/>
    <lineage>
        <taxon>Eukaryota</taxon>
        <taxon>Metazoa</taxon>
        <taxon>Cnidaria</taxon>
        <taxon>Anthozoa</taxon>
        <taxon>Hexacorallia</taxon>
        <taxon>Scleractinia</taxon>
        <taxon>Fungiina</taxon>
        <taxon>Poritidae</taxon>
        <taxon>Porites</taxon>
    </lineage>
</organism>
<dbReference type="PRINTS" id="PR00053">
    <property type="entry name" value="FORKHEAD"/>
</dbReference>
<dbReference type="InterPro" id="IPR036388">
    <property type="entry name" value="WH-like_DNA-bd_sf"/>
</dbReference>
<sequence>MLRSGLSNGQTGPYPMDPAFCYKSFPALKSDKQFPWPRNQPYQLSADHAIDWSSAKKSSTKIPEYMSNTFFQPTLHQDGRKFEEHNVNYFSSMPTTRPKSRRFSMTYVALIARAILQFPEKRLTLSQIYHVIETTFPEFAVSRVGWKNTVRHNLSLHDCFVKGEVSANGKSCYWHIHPAYITRFSKGDFRKRPSRENSVSDERKAIPRVRLDRPYTLPYAFGGADSRFEFPYAGESHSVSQVLQPAFYSNSASVPRVTTTAHPSTEWLREYKPYPYYYLFSPKSVPLDSQQREKSPVSSK</sequence>
<dbReference type="InterPro" id="IPR050211">
    <property type="entry name" value="FOX_domain-containing"/>
</dbReference>
<dbReference type="Pfam" id="PF00250">
    <property type="entry name" value="Forkhead"/>
    <property type="match status" value="1"/>
</dbReference>
<feature type="DNA-binding region" description="Fork-head" evidence="2">
    <location>
        <begin position="102"/>
        <end position="194"/>
    </location>
</feature>
<evidence type="ECO:0000256" key="1">
    <source>
        <dbReference type="ARBA" id="ARBA00023125"/>
    </source>
</evidence>
<comment type="subcellular location">
    <subcellularLocation>
        <location evidence="2">Nucleus</location>
    </subcellularLocation>
</comment>
<accession>A0ABN8NUV9</accession>
<evidence type="ECO:0000313" key="4">
    <source>
        <dbReference type="EMBL" id="CAH3119231.1"/>
    </source>
</evidence>
<gene>
    <name evidence="4" type="ORF">PLOB_00027256</name>
</gene>
<name>A0ABN8NUV9_9CNID</name>
<dbReference type="InterPro" id="IPR036390">
    <property type="entry name" value="WH_DNA-bd_sf"/>
</dbReference>
<dbReference type="InterPro" id="IPR001766">
    <property type="entry name" value="Fork_head_dom"/>
</dbReference>
<reference evidence="4 5" key="1">
    <citation type="submission" date="2022-05" db="EMBL/GenBank/DDBJ databases">
        <authorList>
            <consortium name="Genoscope - CEA"/>
            <person name="William W."/>
        </authorList>
    </citation>
    <scope>NUCLEOTIDE SEQUENCE [LARGE SCALE GENOMIC DNA]</scope>
</reference>
<evidence type="ECO:0000256" key="2">
    <source>
        <dbReference type="PROSITE-ProRule" id="PRU00089"/>
    </source>
</evidence>
<dbReference type="SUPFAM" id="SSF46785">
    <property type="entry name" value="Winged helix' DNA-binding domain"/>
    <property type="match status" value="1"/>
</dbReference>
<proteinExistence type="predicted"/>
<dbReference type="PANTHER" id="PTHR11829">
    <property type="entry name" value="FORKHEAD BOX PROTEIN"/>
    <property type="match status" value="1"/>
</dbReference>
<evidence type="ECO:0000259" key="3">
    <source>
        <dbReference type="PROSITE" id="PS50039"/>
    </source>
</evidence>
<dbReference type="SMART" id="SM00339">
    <property type="entry name" value="FH"/>
    <property type="match status" value="1"/>
</dbReference>
<dbReference type="PROSITE" id="PS50039">
    <property type="entry name" value="FORK_HEAD_3"/>
    <property type="match status" value="1"/>
</dbReference>
<dbReference type="CDD" id="cd20035">
    <property type="entry name" value="FH_FOXQ2-like"/>
    <property type="match status" value="1"/>
</dbReference>
<dbReference type="Proteomes" id="UP001159405">
    <property type="component" value="Unassembled WGS sequence"/>
</dbReference>
<protein>
    <recommendedName>
        <fullName evidence="3">Fork-head domain-containing protein</fullName>
    </recommendedName>
</protein>
<keyword evidence="5" id="KW-1185">Reference proteome</keyword>
<keyword evidence="2" id="KW-0539">Nucleus</keyword>
<evidence type="ECO:0000313" key="5">
    <source>
        <dbReference type="Proteomes" id="UP001159405"/>
    </source>
</evidence>
<keyword evidence="1 2" id="KW-0238">DNA-binding</keyword>
<dbReference type="EMBL" id="CALNXK010000033">
    <property type="protein sequence ID" value="CAH3119231.1"/>
    <property type="molecule type" value="Genomic_DNA"/>
</dbReference>
<dbReference type="Gene3D" id="1.10.10.10">
    <property type="entry name" value="Winged helix-like DNA-binding domain superfamily/Winged helix DNA-binding domain"/>
    <property type="match status" value="1"/>
</dbReference>
<dbReference type="PANTHER" id="PTHR11829:SF411">
    <property type="entry name" value="FORKHEAD BOX PROTEIN L2"/>
    <property type="match status" value="1"/>
</dbReference>
<comment type="caution">
    <text evidence="4">The sequence shown here is derived from an EMBL/GenBank/DDBJ whole genome shotgun (WGS) entry which is preliminary data.</text>
</comment>
<feature type="domain" description="Fork-head" evidence="3">
    <location>
        <begin position="102"/>
        <end position="194"/>
    </location>
</feature>